<sequence length="215" mass="23793">MKTIRVWTVVALLAVIGCGVRAETTQRLWDGKSFAGWHTIGRGSWTIVDGAIRGIHPADEPEFSHLVTDRSYRDFTVRLKFKAVKGNSGFYFRIAEQGFSGVTGFQAEIDAKVDVGGLYETNGRAWVVQPTPEQVASWFKPGEWNEMTVTAKGGDVVVHVNGYKSAELRNDPGRAEGKLALQVHGGQDVEVWFKDLEIVTPEREGRTGDRRTIGT</sequence>
<dbReference type="OrthoDB" id="175027at2"/>
<dbReference type="Gene3D" id="2.60.120.560">
    <property type="entry name" value="Exo-inulinase, domain 1"/>
    <property type="match status" value="1"/>
</dbReference>
<dbReference type="STRING" id="452637.Oter_0347"/>
<dbReference type="InterPro" id="IPR010496">
    <property type="entry name" value="AL/BT2_dom"/>
</dbReference>
<dbReference type="HOGENOM" id="CLU_073042_2_1_0"/>
<accession>B1ZQF7</accession>
<dbReference type="EMBL" id="CP001032">
    <property type="protein sequence ID" value="ACB73637.1"/>
    <property type="molecule type" value="Genomic_DNA"/>
</dbReference>
<organism evidence="2 3">
    <name type="scientific">Opitutus terrae (strain DSM 11246 / JCM 15787 / PB90-1)</name>
    <dbReference type="NCBI Taxonomy" id="452637"/>
    <lineage>
        <taxon>Bacteria</taxon>
        <taxon>Pseudomonadati</taxon>
        <taxon>Verrucomicrobiota</taxon>
        <taxon>Opitutia</taxon>
        <taxon>Opitutales</taxon>
        <taxon>Opitutaceae</taxon>
        <taxon>Opitutus</taxon>
    </lineage>
</organism>
<dbReference type="Proteomes" id="UP000007013">
    <property type="component" value="Chromosome"/>
</dbReference>
<dbReference type="PROSITE" id="PS51257">
    <property type="entry name" value="PROKAR_LIPOPROTEIN"/>
    <property type="match status" value="1"/>
</dbReference>
<dbReference type="RefSeq" id="WP_012373175.1">
    <property type="nucleotide sequence ID" value="NC_010571.1"/>
</dbReference>
<protein>
    <recommendedName>
        <fullName evidence="1">3-keto-alpha-glucoside-1,2-lyase/3-keto-2-hydroxy-glucal hydratase domain-containing protein</fullName>
    </recommendedName>
</protein>
<dbReference type="Pfam" id="PF06439">
    <property type="entry name" value="3keto-disac_hyd"/>
    <property type="match status" value="1"/>
</dbReference>
<dbReference type="GO" id="GO:0016787">
    <property type="term" value="F:hydrolase activity"/>
    <property type="evidence" value="ECO:0007669"/>
    <property type="project" value="InterPro"/>
</dbReference>
<proteinExistence type="predicted"/>
<name>B1ZQF7_OPITP</name>
<dbReference type="eggNOG" id="COG2133">
    <property type="taxonomic scope" value="Bacteria"/>
</dbReference>
<reference evidence="2 3" key="1">
    <citation type="journal article" date="2011" name="J. Bacteriol.">
        <title>Genome sequence of the verrucomicrobium Opitutus terrae PB90-1, an abundant inhabitant of rice paddy soil ecosystems.</title>
        <authorList>
            <person name="van Passel M.W."/>
            <person name="Kant R."/>
            <person name="Palva A."/>
            <person name="Copeland A."/>
            <person name="Lucas S."/>
            <person name="Lapidus A."/>
            <person name="Glavina del Rio T."/>
            <person name="Pitluck S."/>
            <person name="Goltsman E."/>
            <person name="Clum A."/>
            <person name="Sun H."/>
            <person name="Schmutz J."/>
            <person name="Larimer F.W."/>
            <person name="Land M.L."/>
            <person name="Hauser L."/>
            <person name="Kyrpides N."/>
            <person name="Mikhailova N."/>
            <person name="Richardson P.P."/>
            <person name="Janssen P.H."/>
            <person name="de Vos W.M."/>
            <person name="Smidt H."/>
        </authorList>
    </citation>
    <scope>NUCLEOTIDE SEQUENCE [LARGE SCALE GENOMIC DNA]</scope>
    <source>
        <strain evidence="3">DSM 11246 / JCM 15787 / PB90-1</strain>
    </source>
</reference>
<keyword evidence="3" id="KW-1185">Reference proteome</keyword>
<evidence type="ECO:0000259" key="1">
    <source>
        <dbReference type="Pfam" id="PF06439"/>
    </source>
</evidence>
<dbReference type="KEGG" id="ote:Oter_0347"/>
<evidence type="ECO:0000313" key="3">
    <source>
        <dbReference type="Proteomes" id="UP000007013"/>
    </source>
</evidence>
<evidence type="ECO:0000313" key="2">
    <source>
        <dbReference type="EMBL" id="ACB73637.1"/>
    </source>
</evidence>
<dbReference type="AlphaFoldDB" id="B1ZQF7"/>
<feature type="domain" description="3-keto-alpha-glucoside-1,2-lyase/3-keto-2-hydroxy-glucal hydratase" evidence="1">
    <location>
        <begin position="26"/>
        <end position="198"/>
    </location>
</feature>
<gene>
    <name evidence="2" type="ordered locus">Oter_0347</name>
</gene>